<proteinExistence type="predicted"/>
<dbReference type="AlphaFoldDB" id="A0A9Q0RRZ9"/>
<evidence type="ECO:0000313" key="1">
    <source>
        <dbReference type="EMBL" id="KAJ6604897.1"/>
    </source>
</evidence>
<protein>
    <submittedName>
        <fullName evidence="1">THO complex subunit 2</fullName>
    </submittedName>
</protein>
<dbReference type="OrthoDB" id="6736185at2759"/>
<reference evidence="1" key="1">
    <citation type="submission" date="2022-07" db="EMBL/GenBank/DDBJ databases">
        <authorList>
            <person name="Trinca V."/>
            <person name="Uliana J.V.C."/>
            <person name="Torres T.T."/>
            <person name="Ward R.J."/>
            <person name="Monesi N."/>
        </authorList>
    </citation>
    <scope>NUCLEOTIDE SEQUENCE</scope>
    <source>
        <strain evidence="1">HSMRA1968</strain>
        <tissue evidence="1">Whole embryos</tissue>
    </source>
</reference>
<name>A0A9Q0RRZ9_9DIPT</name>
<accession>A0A9Q0RRZ9</accession>
<comment type="caution">
    <text evidence="1">The sequence shown here is derived from an EMBL/GenBank/DDBJ whole genome shotgun (WGS) entry which is preliminary data.</text>
</comment>
<evidence type="ECO:0000313" key="2">
    <source>
        <dbReference type="Proteomes" id="UP001151699"/>
    </source>
</evidence>
<feature type="non-terminal residue" evidence="1">
    <location>
        <position position="137"/>
    </location>
</feature>
<sequence length="137" mass="15453">KKQLCSLVKSHSSPLFCSADKKNIFFRAIYDLLSLGCKGQIKKDVVLSTLQEISAMHADFPSIILDIIGILDAETSTVQNDGSHDVRGTFCQIIKEVEKFLSEKLLKERLEIDTLQDVGTIKNKTFYTKFIKVKTKL</sequence>
<gene>
    <name evidence="1" type="primary">Thoc2</name>
    <name evidence="1" type="ORF">Bhyg_18000</name>
</gene>
<organism evidence="1 2">
    <name type="scientific">Pseudolycoriella hygida</name>
    <dbReference type="NCBI Taxonomy" id="35572"/>
    <lineage>
        <taxon>Eukaryota</taxon>
        <taxon>Metazoa</taxon>
        <taxon>Ecdysozoa</taxon>
        <taxon>Arthropoda</taxon>
        <taxon>Hexapoda</taxon>
        <taxon>Insecta</taxon>
        <taxon>Pterygota</taxon>
        <taxon>Neoptera</taxon>
        <taxon>Endopterygota</taxon>
        <taxon>Diptera</taxon>
        <taxon>Nematocera</taxon>
        <taxon>Sciaroidea</taxon>
        <taxon>Sciaridae</taxon>
        <taxon>Pseudolycoriella</taxon>
    </lineage>
</organism>
<keyword evidence="2" id="KW-1185">Reference proteome</keyword>
<dbReference type="Proteomes" id="UP001151699">
    <property type="component" value="Unassembled WGS sequence"/>
</dbReference>
<feature type="non-terminal residue" evidence="1">
    <location>
        <position position="1"/>
    </location>
</feature>
<dbReference type="EMBL" id="WJQU01005918">
    <property type="protein sequence ID" value="KAJ6604897.1"/>
    <property type="molecule type" value="Genomic_DNA"/>
</dbReference>